<organism evidence="2 3">
    <name type="scientific">Thermopolyspora flexuosa</name>
    <dbReference type="NCBI Taxonomy" id="103836"/>
    <lineage>
        <taxon>Bacteria</taxon>
        <taxon>Bacillati</taxon>
        <taxon>Actinomycetota</taxon>
        <taxon>Actinomycetes</taxon>
        <taxon>Streptosporangiales</taxon>
        <taxon>Streptosporangiaceae</taxon>
        <taxon>Thermopolyspora</taxon>
    </lineage>
</organism>
<gene>
    <name evidence="2" type="ORF">FHX40_0724</name>
</gene>
<name>A0A543IU12_9ACTN</name>
<accession>A0A543IU12</accession>
<evidence type="ECO:0000313" key="3">
    <source>
        <dbReference type="Proteomes" id="UP000319213"/>
    </source>
</evidence>
<feature type="compositionally biased region" description="Basic and acidic residues" evidence="1">
    <location>
        <begin position="81"/>
        <end position="97"/>
    </location>
</feature>
<keyword evidence="3" id="KW-1185">Reference proteome</keyword>
<evidence type="ECO:0000313" key="2">
    <source>
        <dbReference type="EMBL" id="TQM74063.1"/>
    </source>
</evidence>
<feature type="region of interest" description="Disordered" evidence="1">
    <location>
        <begin position="81"/>
        <end position="101"/>
    </location>
</feature>
<sequence length="246" mass="25611">MKFPFGLNKNDVKTKYAPLAAGLVGITMAGLTIAGVTDDANGTAAKAKTVAADVQPLAMTAGARAAEGLAAAAAEAKQKDEAKKRAAEAQRKAEARKAAAAKKKAAQAERRLLVGTTKASYFWDDGSGRQGDTGMPASGKPMQKGLFASPSWPLGTEGYVIYKGRKAKFFIGDRGPGVPSNHGVMLDIDGKTFAELTGGTWDPNTLTVRGNGGLGHIHVTYVITKWGNGPGRPGKPVPFSTGAWRE</sequence>
<reference evidence="2 3" key="1">
    <citation type="submission" date="2019-06" db="EMBL/GenBank/DDBJ databases">
        <title>Sequencing the genomes of 1000 actinobacteria strains.</title>
        <authorList>
            <person name="Klenk H.-P."/>
        </authorList>
    </citation>
    <scope>NUCLEOTIDE SEQUENCE [LARGE SCALE GENOMIC DNA]</scope>
    <source>
        <strain evidence="2 3">DSM 43186</strain>
    </source>
</reference>
<dbReference type="RefSeq" id="WP_229789165.1">
    <property type="nucleotide sequence ID" value="NZ_BMPV01000008.1"/>
</dbReference>
<dbReference type="Proteomes" id="UP000319213">
    <property type="component" value="Unassembled WGS sequence"/>
</dbReference>
<comment type="caution">
    <text evidence="2">The sequence shown here is derived from an EMBL/GenBank/DDBJ whole genome shotgun (WGS) entry which is preliminary data.</text>
</comment>
<evidence type="ECO:0000256" key="1">
    <source>
        <dbReference type="SAM" id="MobiDB-lite"/>
    </source>
</evidence>
<protein>
    <submittedName>
        <fullName evidence="2">Uncharacterized protein</fullName>
    </submittedName>
</protein>
<dbReference type="EMBL" id="VFPQ01000001">
    <property type="protein sequence ID" value="TQM74063.1"/>
    <property type="molecule type" value="Genomic_DNA"/>
</dbReference>
<proteinExistence type="predicted"/>
<dbReference type="AlphaFoldDB" id="A0A543IU12"/>